<proteinExistence type="predicted"/>
<organism evidence="1 2">
    <name type="scientific">Xylaria arbuscula</name>
    <dbReference type="NCBI Taxonomy" id="114810"/>
    <lineage>
        <taxon>Eukaryota</taxon>
        <taxon>Fungi</taxon>
        <taxon>Dikarya</taxon>
        <taxon>Ascomycota</taxon>
        <taxon>Pezizomycotina</taxon>
        <taxon>Sordariomycetes</taxon>
        <taxon>Xylariomycetidae</taxon>
        <taxon>Xylariales</taxon>
        <taxon>Xylariaceae</taxon>
        <taxon>Xylaria</taxon>
    </lineage>
</organism>
<evidence type="ECO:0000313" key="2">
    <source>
        <dbReference type="Proteomes" id="UP001148614"/>
    </source>
</evidence>
<protein>
    <submittedName>
        <fullName evidence="1">Uncharacterized protein</fullName>
    </submittedName>
</protein>
<sequence length="133" mass="14814">MANSLVDPMAEDEVNLNDTSRLAPALEAFRHFPNEMQTLRCLGFNHKASLIALRYLETPTGGASSRSMLLAASLISIGRLPQEDEIDPPKAEWKLVFAKVLRPDALEELGEYGIYLEPTFSEAKLSVLRILEK</sequence>
<reference evidence="1" key="1">
    <citation type="submission" date="2022-07" db="EMBL/GenBank/DDBJ databases">
        <title>Genome Sequence of Xylaria arbuscula.</title>
        <authorList>
            <person name="Buettner E."/>
        </authorList>
    </citation>
    <scope>NUCLEOTIDE SEQUENCE</scope>
    <source>
        <strain evidence="1">VT107</strain>
    </source>
</reference>
<dbReference type="EMBL" id="JANPWZ010000814">
    <property type="protein sequence ID" value="KAJ3571803.1"/>
    <property type="molecule type" value="Genomic_DNA"/>
</dbReference>
<accession>A0A9W8NEB6</accession>
<dbReference type="Proteomes" id="UP001148614">
    <property type="component" value="Unassembled WGS sequence"/>
</dbReference>
<dbReference type="AlphaFoldDB" id="A0A9W8NEB6"/>
<keyword evidence="2" id="KW-1185">Reference proteome</keyword>
<gene>
    <name evidence="1" type="ORF">NPX13_g5258</name>
</gene>
<comment type="caution">
    <text evidence="1">The sequence shown here is derived from an EMBL/GenBank/DDBJ whole genome shotgun (WGS) entry which is preliminary data.</text>
</comment>
<evidence type="ECO:0000313" key="1">
    <source>
        <dbReference type="EMBL" id="KAJ3571803.1"/>
    </source>
</evidence>
<name>A0A9W8NEB6_9PEZI</name>